<organism evidence="3">
    <name type="scientific">uncultured bacterium</name>
    <name type="common">gcode 4</name>
    <dbReference type="NCBI Taxonomy" id="1234023"/>
    <lineage>
        <taxon>Bacteria</taxon>
        <taxon>environmental samples</taxon>
    </lineage>
</organism>
<dbReference type="AlphaFoldDB" id="K2GYU9"/>
<evidence type="ECO:0000313" key="3">
    <source>
        <dbReference type="EMBL" id="EKE28605.1"/>
    </source>
</evidence>
<dbReference type="PANTHER" id="PTHR34477">
    <property type="entry name" value="UPF0213 PROTEIN YHBQ"/>
    <property type="match status" value="1"/>
</dbReference>
<name>K2GYU9_9BACT</name>
<dbReference type="InterPro" id="IPR050190">
    <property type="entry name" value="UPF0213_domain"/>
</dbReference>
<proteinExistence type="inferred from homology"/>
<comment type="similarity">
    <text evidence="1">Belongs to the UPF0213 family.</text>
</comment>
<accession>K2GYU9</accession>
<feature type="domain" description="GIY-YIG" evidence="2">
    <location>
        <begin position="1"/>
        <end position="80"/>
    </location>
</feature>
<dbReference type="PANTHER" id="PTHR34477:SF1">
    <property type="entry name" value="UPF0213 PROTEIN YHBQ"/>
    <property type="match status" value="1"/>
</dbReference>
<comment type="caution">
    <text evidence="3">The sequence shown here is derived from an EMBL/GenBank/DDBJ whole genome shotgun (WGS) entry which is preliminary data.</text>
</comment>
<gene>
    <name evidence="3" type="ORF">ACD_3C00040G0006</name>
</gene>
<protein>
    <submittedName>
        <fullName evidence="3">Excinuclease ABC, C subunit</fullName>
    </submittedName>
</protein>
<dbReference type="SUPFAM" id="SSF82771">
    <property type="entry name" value="GIY-YIG endonuclease"/>
    <property type="match status" value="1"/>
</dbReference>
<dbReference type="Gene3D" id="3.40.1440.10">
    <property type="entry name" value="GIY-YIG endonuclease"/>
    <property type="match status" value="1"/>
</dbReference>
<dbReference type="PROSITE" id="PS50164">
    <property type="entry name" value="GIY_YIG"/>
    <property type="match status" value="1"/>
</dbReference>
<dbReference type="InterPro" id="IPR000305">
    <property type="entry name" value="GIY-YIG_endonuc"/>
</dbReference>
<dbReference type="EMBL" id="AMFJ01000314">
    <property type="protein sequence ID" value="EKE28605.1"/>
    <property type="molecule type" value="Genomic_DNA"/>
</dbReference>
<reference evidence="3" key="1">
    <citation type="journal article" date="2012" name="Science">
        <title>Fermentation, hydrogen, and sulfur metabolism in multiple uncultivated bacterial phyla.</title>
        <authorList>
            <person name="Wrighton K.C."/>
            <person name="Thomas B.C."/>
            <person name="Sharon I."/>
            <person name="Miller C.S."/>
            <person name="Castelle C.J."/>
            <person name="VerBerkmoes N.C."/>
            <person name="Wilkins M.J."/>
            <person name="Hettich R.L."/>
            <person name="Lipton M.S."/>
            <person name="Williams K.H."/>
            <person name="Long P.E."/>
            <person name="Banfield J.F."/>
        </authorList>
    </citation>
    <scope>NUCLEOTIDE SEQUENCE [LARGE SCALE GENOMIC DNA]</scope>
</reference>
<evidence type="ECO:0000259" key="2">
    <source>
        <dbReference type="PROSITE" id="PS50164"/>
    </source>
</evidence>
<dbReference type="InterPro" id="IPR035901">
    <property type="entry name" value="GIY-YIG_endonuc_sf"/>
</dbReference>
<sequence>MWKLYIIENPELKLYIWVTGDLDKRIKSHNSDITKDWTKNKWPWELIYTEEYEIKCEALKREKTLKSLKAWQRIKKILNINSLS</sequence>
<evidence type="ECO:0000256" key="1">
    <source>
        <dbReference type="ARBA" id="ARBA00007435"/>
    </source>
</evidence>
<dbReference type="Pfam" id="PF01541">
    <property type="entry name" value="GIY-YIG"/>
    <property type="match status" value="1"/>
</dbReference>